<dbReference type="InterPro" id="IPR014710">
    <property type="entry name" value="RmlC-like_jellyroll"/>
</dbReference>
<dbReference type="SUPFAM" id="SSF51182">
    <property type="entry name" value="RmlC-like cupins"/>
    <property type="match status" value="1"/>
</dbReference>
<proteinExistence type="predicted"/>
<protein>
    <recommendedName>
        <fullName evidence="3">Cupin domain-containing protein</fullName>
    </recommendedName>
</protein>
<accession>A0A328U182</accession>
<evidence type="ECO:0008006" key="3">
    <source>
        <dbReference type="Google" id="ProtNLM"/>
    </source>
</evidence>
<dbReference type="Proteomes" id="UP000249260">
    <property type="component" value="Unassembled WGS sequence"/>
</dbReference>
<gene>
    <name evidence="1" type="ORF">DL346_14330</name>
</gene>
<dbReference type="Gene3D" id="2.60.120.10">
    <property type="entry name" value="Jelly Rolls"/>
    <property type="match status" value="1"/>
</dbReference>
<name>A0A328U182_9BACL</name>
<keyword evidence="2" id="KW-1185">Reference proteome</keyword>
<dbReference type="RefSeq" id="WP_112882766.1">
    <property type="nucleotide sequence ID" value="NZ_QLUW01000002.1"/>
</dbReference>
<comment type="caution">
    <text evidence="1">The sequence shown here is derived from an EMBL/GenBank/DDBJ whole genome shotgun (WGS) entry which is preliminary data.</text>
</comment>
<dbReference type="PANTHER" id="PTHR37694">
    <property type="entry name" value="SLR8022 PROTEIN"/>
    <property type="match status" value="1"/>
</dbReference>
<organism evidence="1 2">
    <name type="scientific">Paenibacillus montanisoli</name>
    <dbReference type="NCBI Taxonomy" id="2081970"/>
    <lineage>
        <taxon>Bacteria</taxon>
        <taxon>Bacillati</taxon>
        <taxon>Bacillota</taxon>
        <taxon>Bacilli</taxon>
        <taxon>Bacillales</taxon>
        <taxon>Paenibacillaceae</taxon>
        <taxon>Paenibacillus</taxon>
    </lineage>
</organism>
<dbReference type="OrthoDB" id="2621694at2"/>
<dbReference type="PANTHER" id="PTHR37694:SF1">
    <property type="entry name" value="SLR8022 PROTEIN"/>
    <property type="match status" value="1"/>
</dbReference>
<dbReference type="AlphaFoldDB" id="A0A328U182"/>
<sequence length="105" mass="11907">MKVQPLQFTESFIEPVMDNGVSKVVKFSFPKDKELQKHKTTSDILVFVLDGHIRFVAGEEFYLKAGDMINVEKEIEHSITALEKSIVLVVMTPSPSYHTILKPSQ</sequence>
<reference evidence="1 2" key="1">
    <citation type="submission" date="2018-06" db="EMBL/GenBank/DDBJ databases">
        <title>Paenibacillus montanisoli sp. nov., isolated from mountain area soil.</title>
        <authorList>
            <person name="Wu M."/>
        </authorList>
    </citation>
    <scope>NUCLEOTIDE SEQUENCE [LARGE SCALE GENOMIC DNA]</scope>
    <source>
        <strain evidence="1 2">RA17</strain>
    </source>
</reference>
<dbReference type="EMBL" id="QLUW01000002">
    <property type="protein sequence ID" value="RAP76548.1"/>
    <property type="molecule type" value="Genomic_DNA"/>
</dbReference>
<dbReference type="InterPro" id="IPR011051">
    <property type="entry name" value="RmlC_Cupin_sf"/>
</dbReference>
<evidence type="ECO:0000313" key="1">
    <source>
        <dbReference type="EMBL" id="RAP76548.1"/>
    </source>
</evidence>
<evidence type="ECO:0000313" key="2">
    <source>
        <dbReference type="Proteomes" id="UP000249260"/>
    </source>
</evidence>